<dbReference type="PRINTS" id="PR00371">
    <property type="entry name" value="FPNCR"/>
</dbReference>
<dbReference type="InterPro" id="IPR006058">
    <property type="entry name" value="2Fe2S_fd_BS"/>
</dbReference>
<evidence type="ECO:0000313" key="5">
    <source>
        <dbReference type="Proteomes" id="UP001569154"/>
    </source>
</evidence>
<dbReference type="PROSITE" id="PS00197">
    <property type="entry name" value="2FE2S_FER_1"/>
    <property type="match status" value="1"/>
</dbReference>
<feature type="domain" description="FAD-binding FR-type" evidence="3">
    <location>
        <begin position="91"/>
        <end position="190"/>
    </location>
</feature>
<evidence type="ECO:0000259" key="3">
    <source>
        <dbReference type="PROSITE" id="PS51384"/>
    </source>
</evidence>
<dbReference type="PRINTS" id="PR00410">
    <property type="entry name" value="PHEHYDRXLASE"/>
</dbReference>
<comment type="cofactor">
    <cofactor evidence="1">
        <name>[2Fe-2S] cluster</name>
        <dbReference type="ChEBI" id="CHEBI:190135"/>
    </cofactor>
</comment>
<dbReference type="PANTHER" id="PTHR47354:SF5">
    <property type="entry name" value="PROTEIN RFBI"/>
    <property type="match status" value="1"/>
</dbReference>
<keyword evidence="5" id="KW-1185">Reference proteome</keyword>
<dbReference type="InterPro" id="IPR001041">
    <property type="entry name" value="2Fe-2S_ferredoxin-type"/>
</dbReference>
<dbReference type="SUPFAM" id="SSF54292">
    <property type="entry name" value="2Fe-2S ferredoxin-like"/>
    <property type="match status" value="1"/>
</dbReference>
<dbReference type="SUPFAM" id="SSF63380">
    <property type="entry name" value="Riboflavin synthase domain-like"/>
    <property type="match status" value="1"/>
</dbReference>
<sequence length="324" mass="36321">MSYNIEIQPSGVKYPSEDNLLEDALSQSLPLEHSCKNGDCGVCTASVISGSVVNENGETVTSGEILTCKSRAISDVVLNAKYYPELACIKKQTLPCKISSLKFPLKDVAVITFRFPTTARFEFLPGQYIDLNYQGIQRSYSIANSRKVEGSIELHIRRVNEGRMSEFIFGDLKINQLMRIEGPKGTFFVRNGKKPLIFLGTGTGIAPILSMVEQLLDDGDKREINIYWGMRNSEEFYCERLVELSEKYNNVHYNPVASRELDWGGHTGYVQDAVLQDFKSLADVEIYACGSVKMIESSKELFFKNELSLEAFHSDAFTPSKHSS</sequence>
<name>A0ABV4KWA8_9GAMM</name>
<dbReference type="InterPro" id="IPR017938">
    <property type="entry name" value="Riboflavin_synthase-like_b-brl"/>
</dbReference>
<dbReference type="PROSITE" id="PS51085">
    <property type="entry name" value="2FE2S_FER_2"/>
    <property type="match status" value="1"/>
</dbReference>
<dbReference type="InterPro" id="IPR036010">
    <property type="entry name" value="2Fe-2S_ferredoxin-like_sf"/>
</dbReference>
<dbReference type="CDD" id="cd00207">
    <property type="entry name" value="fer2"/>
    <property type="match status" value="1"/>
</dbReference>
<dbReference type="InterPro" id="IPR008333">
    <property type="entry name" value="Cbr1-like_FAD-bd_dom"/>
</dbReference>
<dbReference type="Gene3D" id="3.40.50.80">
    <property type="entry name" value="Nucleotide-binding domain of ferredoxin-NADP reductase (FNR) module"/>
    <property type="match status" value="1"/>
</dbReference>
<dbReference type="InterPro" id="IPR050415">
    <property type="entry name" value="MRET"/>
</dbReference>
<dbReference type="Gene3D" id="2.40.30.10">
    <property type="entry name" value="Translation factors"/>
    <property type="match status" value="1"/>
</dbReference>
<dbReference type="InterPro" id="IPR039261">
    <property type="entry name" value="FNR_nucleotide-bd"/>
</dbReference>
<comment type="caution">
    <text evidence="4">The sequence shown here is derived from an EMBL/GenBank/DDBJ whole genome shotgun (WGS) entry which is preliminary data.</text>
</comment>
<dbReference type="InterPro" id="IPR001709">
    <property type="entry name" value="Flavoprot_Pyr_Nucl_cyt_Rdtase"/>
</dbReference>
<evidence type="ECO:0000256" key="1">
    <source>
        <dbReference type="ARBA" id="ARBA00034078"/>
    </source>
</evidence>
<dbReference type="Gene3D" id="3.10.20.30">
    <property type="match status" value="1"/>
</dbReference>
<organism evidence="4 5">
    <name type="scientific">Enterovibrio norvegicus</name>
    <dbReference type="NCBI Taxonomy" id="188144"/>
    <lineage>
        <taxon>Bacteria</taxon>
        <taxon>Pseudomonadati</taxon>
        <taxon>Pseudomonadota</taxon>
        <taxon>Gammaproteobacteria</taxon>
        <taxon>Vibrionales</taxon>
        <taxon>Vibrionaceae</taxon>
        <taxon>Enterovibrio</taxon>
    </lineage>
</organism>
<evidence type="ECO:0000259" key="2">
    <source>
        <dbReference type="PROSITE" id="PS51085"/>
    </source>
</evidence>
<dbReference type="Pfam" id="PF00175">
    <property type="entry name" value="NAD_binding_1"/>
    <property type="match status" value="1"/>
</dbReference>
<dbReference type="PROSITE" id="PS51384">
    <property type="entry name" value="FAD_FR"/>
    <property type="match status" value="1"/>
</dbReference>
<evidence type="ECO:0000313" key="4">
    <source>
        <dbReference type="EMBL" id="MEZ8079758.1"/>
    </source>
</evidence>
<dbReference type="CDD" id="cd06189">
    <property type="entry name" value="flavin_oxioreductase"/>
    <property type="match status" value="1"/>
</dbReference>
<dbReference type="InterPro" id="IPR017927">
    <property type="entry name" value="FAD-bd_FR_type"/>
</dbReference>
<dbReference type="Pfam" id="PF00970">
    <property type="entry name" value="FAD_binding_6"/>
    <property type="match status" value="1"/>
</dbReference>
<dbReference type="RefSeq" id="WP_017014173.1">
    <property type="nucleotide sequence ID" value="NZ_AJYG02000047.1"/>
</dbReference>
<dbReference type="SUPFAM" id="SSF52343">
    <property type="entry name" value="Ferredoxin reductase-like, C-terminal NADP-linked domain"/>
    <property type="match status" value="1"/>
</dbReference>
<reference evidence="4 5" key="1">
    <citation type="submission" date="2024-06" db="EMBL/GenBank/DDBJ databases">
        <authorList>
            <person name="Steensen K."/>
            <person name="Seneca J."/>
            <person name="Bartlau N."/>
            <person name="Yu A.X."/>
            <person name="Polz M.F."/>
        </authorList>
    </citation>
    <scope>NUCLEOTIDE SEQUENCE [LARGE SCALE GENOMIC DNA]</scope>
    <source>
        <strain evidence="4 5">1F260</strain>
    </source>
</reference>
<dbReference type="Proteomes" id="UP001569154">
    <property type="component" value="Unassembled WGS sequence"/>
</dbReference>
<dbReference type="EMBL" id="JBGONM010000002">
    <property type="protein sequence ID" value="MEZ8079758.1"/>
    <property type="molecule type" value="Genomic_DNA"/>
</dbReference>
<dbReference type="Pfam" id="PF00111">
    <property type="entry name" value="Fer2"/>
    <property type="match status" value="1"/>
</dbReference>
<dbReference type="InterPro" id="IPR001433">
    <property type="entry name" value="OxRdtase_FAD/NAD-bd"/>
</dbReference>
<dbReference type="InterPro" id="IPR012675">
    <property type="entry name" value="Beta-grasp_dom_sf"/>
</dbReference>
<accession>A0ABV4KWA8</accession>
<dbReference type="PANTHER" id="PTHR47354">
    <property type="entry name" value="NADH OXIDOREDUCTASE HCR"/>
    <property type="match status" value="1"/>
</dbReference>
<feature type="domain" description="2Fe-2S ferredoxin-type" evidence="2">
    <location>
        <begin position="3"/>
        <end position="84"/>
    </location>
</feature>
<proteinExistence type="predicted"/>
<gene>
    <name evidence="4" type="ORF">ACED35_01460</name>
</gene>
<protein>
    <submittedName>
        <fullName evidence="4">FAD-binding oxidoreductase</fullName>
    </submittedName>
</protein>